<name>A0A2M8KPY5_9BACT</name>
<dbReference type="Proteomes" id="UP000230222">
    <property type="component" value="Unassembled WGS sequence"/>
</dbReference>
<evidence type="ECO:0000313" key="2">
    <source>
        <dbReference type="Proteomes" id="UP000230222"/>
    </source>
</evidence>
<reference evidence="2" key="1">
    <citation type="submission" date="2017-09" db="EMBL/GenBank/DDBJ databases">
        <title>Depth-based differentiation of microbial function through sediment-hosted aquifers and enrichment of novel symbionts in the deep terrestrial subsurface.</title>
        <authorList>
            <person name="Probst A.J."/>
            <person name="Ladd B."/>
            <person name="Jarett J.K."/>
            <person name="Geller-Mcgrath D.E."/>
            <person name="Sieber C.M.K."/>
            <person name="Emerson J.B."/>
            <person name="Anantharaman K."/>
            <person name="Thomas B.C."/>
            <person name="Malmstrom R."/>
            <person name="Stieglmeier M."/>
            <person name="Klingl A."/>
            <person name="Woyke T."/>
            <person name="Ryan C.M."/>
            <person name="Banfield J.F."/>
        </authorList>
    </citation>
    <scope>NUCLEOTIDE SEQUENCE [LARGE SCALE GENOMIC DNA]</scope>
</reference>
<protein>
    <submittedName>
        <fullName evidence="1">Uncharacterized protein</fullName>
    </submittedName>
</protein>
<organism evidence="1 2">
    <name type="scientific">Candidatus Roizmanbacteria bacterium CG10_big_fil_rev_8_21_14_0_10_39_12</name>
    <dbReference type="NCBI Taxonomy" id="1974852"/>
    <lineage>
        <taxon>Bacteria</taxon>
        <taxon>Candidatus Roizmaniibacteriota</taxon>
    </lineage>
</organism>
<sequence length="334" mass="37516">QLKGRDSREGDELFGLETISRAILQGASRAIWLSPPKADYSFAYTFIADEYDEALGGFPFREYFPRYQEAAENIEISRGLYTSFANTFSSNNVASAESFESARDFLRNPIVYRSESDKDLSLIYQSLGITDQDIEKSEQFRKLLLPMIEPWLHKYIQLVETMSKLDPNYDGNRMQELDAEGRILFAAMFNTARIVNRQYYEKDNANELLHDQAQLSMFEHKVKDEKVLFMLAKNMADYQPLTVMGSSCPVAQSSGDVFSSAIANGFSVADAMSIVGAEGIQNCGQSGCTIHTPHFHCPPKKKGGCGRDIPSGKGYRKCPHCGLDKDDYKGEKCD</sequence>
<comment type="caution">
    <text evidence="1">The sequence shown here is derived from an EMBL/GenBank/DDBJ whole genome shotgun (WGS) entry which is preliminary data.</text>
</comment>
<gene>
    <name evidence="1" type="ORF">COU87_01955</name>
</gene>
<feature type="non-terminal residue" evidence="1">
    <location>
        <position position="1"/>
    </location>
</feature>
<dbReference type="AlphaFoldDB" id="A0A2M8KPY5"/>
<evidence type="ECO:0000313" key="1">
    <source>
        <dbReference type="EMBL" id="PJE61959.1"/>
    </source>
</evidence>
<dbReference type="EMBL" id="PFEC01000034">
    <property type="protein sequence ID" value="PJE61959.1"/>
    <property type="molecule type" value="Genomic_DNA"/>
</dbReference>
<proteinExistence type="predicted"/>
<accession>A0A2M8KPY5</accession>